<keyword evidence="2" id="KW-1185">Reference proteome</keyword>
<organism evidence="1 2">
    <name type="scientific">Xylona heveae (strain CBS 132557 / TC161)</name>
    <dbReference type="NCBI Taxonomy" id="1328760"/>
    <lineage>
        <taxon>Eukaryota</taxon>
        <taxon>Fungi</taxon>
        <taxon>Dikarya</taxon>
        <taxon>Ascomycota</taxon>
        <taxon>Pezizomycotina</taxon>
        <taxon>Xylonomycetes</taxon>
        <taxon>Xylonales</taxon>
        <taxon>Xylonaceae</taxon>
        <taxon>Xylona</taxon>
    </lineage>
</organism>
<evidence type="ECO:0000313" key="1">
    <source>
        <dbReference type="EMBL" id="KZF25838.1"/>
    </source>
</evidence>
<gene>
    <name evidence="1" type="ORF">L228DRAFT_244770</name>
</gene>
<sequence length="134" mass="15516">MFKSMETIVGYNNQERFSTTDIKLIEAAHMVFMDFTKLAHTMFPDLSTVKMQLAKHIANIGSRSYQNPEIFKYLSNDEYGGVYNKLAKGNILHIYTFYHAVAKWKDLICPYLNMSLPTKKFLNTQLDTADDFIV</sequence>
<dbReference type="InParanoid" id="A0A165J7A3"/>
<dbReference type="AlphaFoldDB" id="A0A165J7A3"/>
<name>A0A165J7A3_XYLHT</name>
<dbReference type="Proteomes" id="UP000076632">
    <property type="component" value="Unassembled WGS sequence"/>
</dbReference>
<proteinExistence type="predicted"/>
<dbReference type="GeneID" id="28897144"/>
<accession>A0A165J7A3</accession>
<evidence type="ECO:0000313" key="2">
    <source>
        <dbReference type="Proteomes" id="UP000076632"/>
    </source>
</evidence>
<reference evidence="1 2" key="1">
    <citation type="journal article" date="2016" name="Fungal Biol.">
        <title>The genome of Xylona heveae provides a window into fungal endophytism.</title>
        <authorList>
            <person name="Gazis R."/>
            <person name="Kuo A."/>
            <person name="Riley R."/>
            <person name="LaButti K."/>
            <person name="Lipzen A."/>
            <person name="Lin J."/>
            <person name="Amirebrahimi M."/>
            <person name="Hesse C.N."/>
            <person name="Spatafora J.W."/>
            <person name="Henrissat B."/>
            <person name="Hainaut M."/>
            <person name="Grigoriev I.V."/>
            <person name="Hibbett D.S."/>
        </authorList>
    </citation>
    <scope>NUCLEOTIDE SEQUENCE [LARGE SCALE GENOMIC DNA]</scope>
    <source>
        <strain evidence="1 2">TC161</strain>
    </source>
</reference>
<protein>
    <submittedName>
        <fullName evidence="1">Uncharacterized protein</fullName>
    </submittedName>
</protein>
<dbReference type="RefSeq" id="XP_018191393.1">
    <property type="nucleotide sequence ID" value="XM_018332007.1"/>
</dbReference>
<dbReference type="EMBL" id="KV407455">
    <property type="protein sequence ID" value="KZF25838.1"/>
    <property type="molecule type" value="Genomic_DNA"/>
</dbReference>